<dbReference type="GO" id="GO:0005886">
    <property type="term" value="C:plasma membrane"/>
    <property type="evidence" value="ECO:0007669"/>
    <property type="project" value="UniProtKB-SubCell"/>
</dbReference>
<dbReference type="GO" id="GO:0005524">
    <property type="term" value="F:ATP binding"/>
    <property type="evidence" value="ECO:0007669"/>
    <property type="project" value="UniProtKB-UniRule"/>
</dbReference>
<keyword evidence="6 14" id="KW-0547">Nucleotide-binding</keyword>
<evidence type="ECO:0000256" key="4">
    <source>
        <dbReference type="ARBA" id="ARBA00022618"/>
    </source>
</evidence>
<accession>A0A2M7BYG8</accession>
<dbReference type="InterPro" id="IPR041027">
    <property type="entry name" value="FtsK_alpha"/>
</dbReference>
<dbReference type="InterPro" id="IPR036259">
    <property type="entry name" value="MFS_trans_sf"/>
</dbReference>
<organism evidence="17 18">
    <name type="scientific">Candidatus Nealsonbacteria bacterium CG03_land_8_20_14_0_80_36_12</name>
    <dbReference type="NCBI Taxonomy" id="1974701"/>
    <lineage>
        <taxon>Bacteria</taxon>
        <taxon>Candidatus Nealsoniibacteriota</taxon>
    </lineage>
</organism>
<dbReference type="InterPro" id="IPR025199">
    <property type="entry name" value="FtsK_4TM"/>
</dbReference>
<dbReference type="PANTHER" id="PTHR22683">
    <property type="entry name" value="SPORULATION PROTEIN RELATED"/>
    <property type="match status" value="1"/>
</dbReference>
<keyword evidence="10" id="KW-0238">DNA-binding</keyword>
<evidence type="ECO:0000256" key="1">
    <source>
        <dbReference type="ARBA" id="ARBA00004651"/>
    </source>
</evidence>
<dbReference type="Pfam" id="PF13491">
    <property type="entry name" value="FtsK_4TM"/>
    <property type="match status" value="1"/>
</dbReference>
<keyword evidence="4 17" id="KW-0132">Cell division</keyword>
<dbReference type="InterPro" id="IPR003593">
    <property type="entry name" value="AAA+_ATPase"/>
</dbReference>
<dbReference type="InterPro" id="IPR027417">
    <property type="entry name" value="P-loop_NTPase"/>
</dbReference>
<dbReference type="Pfam" id="PF09397">
    <property type="entry name" value="FtsK_gamma"/>
    <property type="match status" value="1"/>
</dbReference>
<keyword evidence="12" id="KW-0131">Cell cycle</keyword>
<dbReference type="InterPro" id="IPR050206">
    <property type="entry name" value="FtsK/SpoIIIE/SftA"/>
</dbReference>
<evidence type="ECO:0000256" key="12">
    <source>
        <dbReference type="ARBA" id="ARBA00023306"/>
    </source>
</evidence>
<evidence type="ECO:0000259" key="16">
    <source>
        <dbReference type="PROSITE" id="PS50901"/>
    </source>
</evidence>
<evidence type="ECO:0000256" key="14">
    <source>
        <dbReference type="PROSITE-ProRule" id="PRU00289"/>
    </source>
</evidence>
<feature type="binding site" evidence="14">
    <location>
        <begin position="399"/>
        <end position="406"/>
    </location>
    <ligand>
        <name>ATP</name>
        <dbReference type="ChEBI" id="CHEBI:30616"/>
    </ligand>
</feature>
<feature type="transmembrane region" description="Helical" evidence="15">
    <location>
        <begin position="151"/>
        <end position="175"/>
    </location>
</feature>
<evidence type="ECO:0000313" key="17">
    <source>
        <dbReference type="EMBL" id="PIV12733.1"/>
    </source>
</evidence>
<dbReference type="Gene3D" id="3.40.50.300">
    <property type="entry name" value="P-loop containing nucleotide triphosphate hydrolases"/>
    <property type="match status" value="1"/>
</dbReference>
<reference evidence="18" key="1">
    <citation type="submission" date="2017-09" db="EMBL/GenBank/DDBJ databases">
        <title>Depth-based differentiation of microbial function through sediment-hosted aquifers and enrichment of novel symbionts in the deep terrestrial subsurface.</title>
        <authorList>
            <person name="Probst A.J."/>
            <person name="Ladd B."/>
            <person name="Jarett J.K."/>
            <person name="Geller-Mcgrath D.E."/>
            <person name="Sieber C.M.K."/>
            <person name="Emerson J.B."/>
            <person name="Anantharaman K."/>
            <person name="Thomas B.C."/>
            <person name="Malmstrom R."/>
            <person name="Stieglmeier M."/>
            <person name="Klingl A."/>
            <person name="Woyke T."/>
            <person name="Ryan C.M."/>
            <person name="Banfield J.F."/>
        </authorList>
    </citation>
    <scope>NUCLEOTIDE SEQUENCE [LARGE SCALE GENOMIC DNA]</scope>
</reference>
<keyword evidence="11 15" id="KW-0472">Membrane</keyword>
<dbReference type="InterPro" id="IPR018541">
    <property type="entry name" value="Ftsk_gamma"/>
</dbReference>
<dbReference type="Gene3D" id="1.10.10.10">
    <property type="entry name" value="Winged helix-like DNA-binding domain superfamily/Winged helix DNA-binding domain"/>
    <property type="match status" value="1"/>
</dbReference>
<sequence length="729" mass="80607">MAKKKKPKKNKSFSERIKKPSKLGLPEETQSWIWAILMSLVAILMALSFFDRAGLAGRAFMKVFSYFLGKTIFLLPLIFLLAALIFFALSKGPFLKKNKKLIFLVGLILVLGISGILGTLDLRAEEEFPFFQAGRGGWLGNIISWPLFKLFGFWAAEIIFGVLIIIGGVISFRFLSQLPRKEKIEKAKEEKPPILPVFKRTFLGPRFKIKEVPSSVKVSGVKPLIPPLERKKPLEGAELLEYPSKITGFSPPPLDLLEADRGAPSAGDIKVNSAIIKKTLENFGILVEMSEVNIGPTVTQYAFKPAEGVKLSKITTLSNDLALALAAHPIRIEAPIPGRSLVGIEVPNKVRTLVRLRNLLENPLFQNSVSSLVLALGRDVSNNPVFADLGRMPHFLVAGSTGAGKTCALNSLILALLYRNSPANLRFILIDPKRVEFPIYNELPHLLCPVILDAQKTVNVLKWLISEMERRFQLLAELKAKDIASYNDKVSQKEQPNQNLETLPYIVLIIDELADLMAARGREVEAGVVRLAQMSRAVGIHLVVATQRPSVEVITGLIKANITSRISFQVASQVDSRTVLDMAGAEKLLGLGDMLFLSAERTKTRRLQGTYVSEKEVKKVVGWLKSKYKLEETGEALTLSLEEDLEKEPLEGGSTFYGEEDPLYEEAKKVVVEAKKASASLLQRRLRIGYARAARLIDILEARGVVGPGEGAKPRKVYLFPGEEDGSEI</sequence>
<protein>
    <submittedName>
        <fullName evidence="17">Cell division protein FtsK</fullName>
    </submittedName>
</protein>
<keyword evidence="9 15" id="KW-1133">Transmembrane helix</keyword>
<evidence type="ECO:0000256" key="8">
    <source>
        <dbReference type="ARBA" id="ARBA00022840"/>
    </source>
</evidence>
<name>A0A2M7BYG8_9BACT</name>
<evidence type="ECO:0000256" key="13">
    <source>
        <dbReference type="ARBA" id="ARBA00025923"/>
    </source>
</evidence>
<dbReference type="GO" id="GO:0007059">
    <property type="term" value="P:chromosome segregation"/>
    <property type="evidence" value="ECO:0007669"/>
    <property type="project" value="UniProtKB-KW"/>
</dbReference>
<dbReference type="SUPFAM" id="SSF46785">
    <property type="entry name" value="Winged helix' DNA-binding domain"/>
    <property type="match status" value="1"/>
</dbReference>
<dbReference type="SMART" id="SM00843">
    <property type="entry name" value="Ftsk_gamma"/>
    <property type="match status" value="1"/>
</dbReference>
<feature type="transmembrane region" description="Helical" evidence="15">
    <location>
        <begin position="101"/>
        <end position="120"/>
    </location>
</feature>
<keyword evidence="3" id="KW-1003">Cell membrane</keyword>
<evidence type="ECO:0000256" key="15">
    <source>
        <dbReference type="SAM" id="Phobius"/>
    </source>
</evidence>
<dbReference type="GO" id="GO:0051301">
    <property type="term" value="P:cell division"/>
    <property type="evidence" value="ECO:0007669"/>
    <property type="project" value="UniProtKB-KW"/>
</dbReference>
<gene>
    <name evidence="17" type="ORF">COS47_01035</name>
</gene>
<dbReference type="SMART" id="SM00382">
    <property type="entry name" value="AAA"/>
    <property type="match status" value="1"/>
</dbReference>
<feature type="transmembrane region" description="Helical" evidence="15">
    <location>
        <begin position="70"/>
        <end position="89"/>
    </location>
</feature>
<evidence type="ECO:0000256" key="10">
    <source>
        <dbReference type="ARBA" id="ARBA00023125"/>
    </source>
</evidence>
<evidence type="ECO:0000256" key="9">
    <source>
        <dbReference type="ARBA" id="ARBA00022989"/>
    </source>
</evidence>
<dbReference type="Pfam" id="PF01580">
    <property type="entry name" value="FtsK_SpoIIIE"/>
    <property type="match status" value="1"/>
</dbReference>
<dbReference type="Gene3D" id="3.30.980.40">
    <property type="match status" value="1"/>
</dbReference>
<feature type="domain" description="FtsK" evidence="16">
    <location>
        <begin position="382"/>
        <end position="577"/>
    </location>
</feature>
<proteinExistence type="inferred from homology"/>
<dbReference type="SUPFAM" id="SSF52540">
    <property type="entry name" value="P-loop containing nucleoside triphosphate hydrolases"/>
    <property type="match status" value="1"/>
</dbReference>
<comment type="subcellular location">
    <subcellularLocation>
        <location evidence="1">Cell membrane</location>
        <topology evidence="1">Multi-pass membrane protein</topology>
    </subcellularLocation>
</comment>
<dbReference type="Proteomes" id="UP000230324">
    <property type="component" value="Unassembled WGS sequence"/>
</dbReference>
<dbReference type="Pfam" id="PF17854">
    <property type="entry name" value="FtsK_alpha"/>
    <property type="match status" value="1"/>
</dbReference>
<feature type="transmembrane region" description="Helical" evidence="15">
    <location>
        <begin position="32"/>
        <end position="50"/>
    </location>
</feature>
<dbReference type="AlphaFoldDB" id="A0A2M7BYG8"/>
<evidence type="ECO:0000256" key="11">
    <source>
        <dbReference type="ARBA" id="ARBA00023136"/>
    </source>
</evidence>
<dbReference type="InterPro" id="IPR002543">
    <property type="entry name" value="FtsK_dom"/>
</dbReference>
<dbReference type="PANTHER" id="PTHR22683:SF41">
    <property type="entry name" value="DNA TRANSLOCASE FTSK"/>
    <property type="match status" value="1"/>
</dbReference>
<evidence type="ECO:0000256" key="7">
    <source>
        <dbReference type="ARBA" id="ARBA00022829"/>
    </source>
</evidence>
<evidence type="ECO:0000256" key="6">
    <source>
        <dbReference type="ARBA" id="ARBA00022741"/>
    </source>
</evidence>
<evidence type="ECO:0000256" key="2">
    <source>
        <dbReference type="ARBA" id="ARBA00006474"/>
    </source>
</evidence>
<keyword evidence="8 14" id="KW-0067">ATP-binding</keyword>
<dbReference type="SUPFAM" id="SSF103473">
    <property type="entry name" value="MFS general substrate transporter"/>
    <property type="match status" value="1"/>
</dbReference>
<keyword evidence="5 15" id="KW-0812">Transmembrane</keyword>
<dbReference type="InterPro" id="IPR036390">
    <property type="entry name" value="WH_DNA-bd_sf"/>
</dbReference>
<evidence type="ECO:0000256" key="5">
    <source>
        <dbReference type="ARBA" id="ARBA00022692"/>
    </source>
</evidence>
<comment type="caution">
    <text evidence="17">The sequence shown here is derived from an EMBL/GenBank/DDBJ whole genome shotgun (WGS) entry which is preliminary data.</text>
</comment>
<comment type="subunit">
    <text evidence="13">Homohexamer. Forms a ring that surrounds DNA.</text>
</comment>
<dbReference type="InterPro" id="IPR036388">
    <property type="entry name" value="WH-like_DNA-bd_sf"/>
</dbReference>
<dbReference type="EMBL" id="PEUV01000020">
    <property type="protein sequence ID" value="PIV12733.1"/>
    <property type="molecule type" value="Genomic_DNA"/>
</dbReference>
<evidence type="ECO:0000313" key="18">
    <source>
        <dbReference type="Proteomes" id="UP000230324"/>
    </source>
</evidence>
<dbReference type="PROSITE" id="PS50901">
    <property type="entry name" value="FTSK"/>
    <property type="match status" value="1"/>
</dbReference>
<keyword evidence="7" id="KW-0159">Chromosome partition</keyword>
<dbReference type="GO" id="GO:0003677">
    <property type="term" value="F:DNA binding"/>
    <property type="evidence" value="ECO:0007669"/>
    <property type="project" value="UniProtKB-KW"/>
</dbReference>
<evidence type="ECO:0000256" key="3">
    <source>
        <dbReference type="ARBA" id="ARBA00022475"/>
    </source>
</evidence>
<comment type="similarity">
    <text evidence="2">Belongs to the FtsK/SpoIIIE/SftA family.</text>
</comment>